<dbReference type="Gene3D" id="1.10.246.130">
    <property type="match status" value="1"/>
</dbReference>
<reference evidence="7 8" key="1">
    <citation type="submission" date="2017-04" db="EMBL/GenBank/DDBJ databases">
        <title>Presence of VIM-2 positive Pseudomonas species in chickens and their surrounding environment.</title>
        <authorList>
            <person name="Zhang R."/>
        </authorList>
    </citation>
    <scope>NUCLEOTIDE SEQUENCE [LARGE SCALE GENOMIC DNA]</scope>
    <source>
        <strain evidence="7 8">DZ-C18</strain>
    </source>
</reference>
<keyword evidence="6" id="KW-0317">Glutathione biosynthesis</keyword>
<dbReference type="Gene3D" id="3.60.20.40">
    <property type="match status" value="1"/>
</dbReference>
<feature type="active site" description="Nucleophile" evidence="4">
    <location>
        <position position="348"/>
    </location>
</feature>
<comment type="PTM">
    <text evidence="6">Cleaved by autocatalysis into a large and a small subunit.</text>
</comment>
<gene>
    <name evidence="7" type="ORF">B7H17_00325</name>
</gene>
<comment type="similarity">
    <text evidence="6">Belongs to the gamma-glutamyltransferase family.</text>
</comment>
<comment type="catalytic activity">
    <reaction evidence="3 6">
        <text>an N-terminal (5-L-glutamyl)-[peptide] + an alpha-amino acid = 5-L-glutamyl amino acid + an N-terminal L-alpha-aminoacyl-[peptide]</text>
        <dbReference type="Rhea" id="RHEA:23904"/>
        <dbReference type="Rhea" id="RHEA-COMP:9780"/>
        <dbReference type="Rhea" id="RHEA-COMP:9795"/>
        <dbReference type="ChEBI" id="CHEBI:77644"/>
        <dbReference type="ChEBI" id="CHEBI:78597"/>
        <dbReference type="ChEBI" id="CHEBI:78599"/>
        <dbReference type="ChEBI" id="CHEBI:78608"/>
        <dbReference type="EC" id="2.3.2.2"/>
    </reaction>
</comment>
<dbReference type="UniPathway" id="UPA00204"/>
<keyword evidence="6" id="KW-0378">Hydrolase</keyword>
<dbReference type="Pfam" id="PF01019">
    <property type="entry name" value="G_glu_transpept"/>
    <property type="match status" value="1"/>
</dbReference>
<dbReference type="AlphaFoldDB" id="A0A1X1A6I1"/>
<dbReference type="Proteomes" id="UP000193675">
    <property type="component" value="Unassembled WGS sequence"/>
</dbReference>
<keyword evidence="6" id="KW-0865">Zymogen</keyword>
<name>A0A1X1A6I1_PSEPU</name>
<dbReference type="InterPro" id="IPR043137">
    <property type="entry name" value="GGT_ssub_C"/>
</dbReference>
<feature type="binding site" evidence="5">
    <location>
        <position position="431"/>
    </location>
    <ligand>
        <name>L-glutamate</name>
        <dbReference type="ChEBI" id="CHEBI:29985"/>
    </ligand>
</feature>
<dbReference type="OrthoDB" id="5297205at2"/>
<dbReference type="EC" id="3.4.19.13" evidence="6"/>
<dbReference type="InterPro" id="IPR052896">
    <property type="entry name" value="GGT-like_enzyme"/>
</dbReference>
<dbReference type="GO" id="GO:0103068">
    <property type="term" value="F:leukotriene C4 gamma-glutamyl transferase activity"/>
    <property type="evidence" value="ECO:0007669"/>
    <property type="project" value="UniProtKB-EC"/>
</dbReference>
<comment type="pathway">
    <text evidence="6">Sulfur metabolism; glutathione metabolism.</text>
</comment>
<evidence type="ECO:0000256" key="1">
    <source>
        <dbReference type="ARBA" id="ARBA00001049"/>
    </source>
</evidence>
<dbReference type="GO" id="GO:0006751">
    <property type="term" value="P:glutathione catabolic process"/>
    <property type="evidence" value="ECO:0007669"/>
    <property type="project" value="UniProtKB-UniRule"/>
</dbReference>
<evidence type="ECO:0000313" key="7">
    <source>
        <dbReference type="EMBL" id="ORL67544.1"/>
    </source>
</evidence>
<dbReference type="EC" id="2.3.2.2" evidence="6"/>
<comment type="caution">
    <text evidence="7">The sequence shown here is derived from an EMBL/GenBank/DDBJ whole genome shotgun (WGS) entry which is preliminary data.</text>
</comment>
<evidence type="ECO:0000313" key="8">
    <source>
        <dbReference type="Proteomes" id="UP000193675"/>
    </source>
</evidence>
<evidence type="ECO:0000256" key="4">
    <source>
        <dbReference type="PIRSR" id="PIRSR600101-1"/>
    </source>
</evidence>
<dbReference type="SUPFAM" id="SSF56235">
    <property type="entry name" value="N-terminal nucleophile aminohydrolases (Ntn hydrolases)"/>
    <property type="match status" value="1"/>
</dbReference>
<comment type="subunit">
    <text evidence="6">This enzyme consists of two polypeptide chains, which are synthesized in precursor form from a single polypeptide.</text>
</comment>
<dbReference type="InterPro" id="IPR043138">
    <property type="entry name" value="GGT_lsub"/>
</dbReference>
<dbReference type="NCBIfam" id="TIGR00066">
    <property type="entry name" value="g_glut_trans"/>
    <property type="match status" value="1"/>
</dbReference>
<accession>A0A1X1A6I1</accession>
<dbReference type="RefSeq" id="WP_023083523.1">
    <property type="nucleotide sequence ID" value="NZ_NBWC01000002.1"/>
</dbReference>
<keyword evidence="6" id="KW-0012">Acyltransferase</keyword>
<comment type="catalytic activity">
    <reaction evidence="2 6">
        <text>glutathione + H2O = L-cysteinylglycine + L-glutamate</text>
        <dbReference type="Rhea" id="RHEA:28807"/>
        <dbReference type="ChEBI" id="CHEBI:15377"/>
        <dbReference type="ChEBI" id="CHEBI:29985"/>
        <dbReference type="ChEBI" id="CHEBI:57925"/>
        <dbReference type="ChEBI" id="CHEBI:61694"/>
        <dbReference type="EC" id="3.4.19.13"/>
    </reaction>
</comment>
<dbReference type="EMBL" id="NBWC01000002">
    <property type="protein sequence ID" value="ORL67544.1"/>
    <property type="molecule type" value="Genomic_DNA"/>
</dbReference>
<keyword evidence="6 7" id="KW-0808">Transferase</keyword>
<dbReference type="InterPro" id="IPR000101">
    <property type="entry name" value="GGT_peptidase"/>
</dbReference>
<sequence>MRNLHLPGRSPVRAQRGMISTSHPLASQAGLDILRRGGSAMDAAVAAAAVLAVVEPQATGIGGDCFVLLAGKDQKVRAFNGSGRSPKAATLDWYLQQGLDAIPGRGAHSVTVPGAIDAWCQLLDEHGVLAREEVFKDAIFFAREGYVVADRVAGDWAQNEPWLKEIDNARRVFLPEGRAPKAGEIHRQPELANTLEAIAKFGRDAFYTGAIAEDMVEALQAGGGLHTLADFAECRGNYVDPIKGSYRGFDLYQVPPNNQGLTALLMLNTLSHFDLKELHPESAARLHLEVEASRLAYRERDLRLADQASMNTSVEQLLAPEVGEKMARGINLKATGELPDSVLDHSDTVYLCVVDENRNVVSFINSIYNEFGSGVVAPKSGVLLQNRGKSFRLSPEHPNVIAPTKRPMHTIMPGMLCKDGQVIAPLGVMGGDYQPVGQVHVLTNIIDYGMDAQEAIDAPRVFFENGVVQVEAGVSADTRLGLEALGHKLVDSPSYKPLGGGQIILIDPQTGTLTAGSDPRKDGSAIGY</sequence>
<evidence type="ECO:0000256" key="6">
    <source>
        <dbReference type="RuleBase" id="RU368036"/>
    </source>
</evidence>
<protein>
    <recommendedName>
        <fullName evidence="6">Glutathione hydrolase proenzyme</fullName>
        <ecNumber evidence="6">2.3.2.2</ecNumber>
        <ecNumber evidence="6">3.4.19.13</ecNumber>
    </recommendedName>
    <component>
        <recommendedName>
            <fullName evidence="6">Glutathione hydrolase large chain</fullName>
        </recommendedName>
    </component>
    <component>
        <recommendedName>
            <fullName evidence="6">Glutathione hydrolase small chain</fullName>
        </recommendedName>
    </component>
</protein>
<evidence type="ECO:0000256" key="3">
    <source>
        <dbReference type="ARBA" id="ARBA00047417"/>
    </source>
</evidence>
<dbReference type="PRINTS" id="PR01210">
    <property type="entry name" value="GGTRANSPTASE"/>
</dbReference>
<organism evidence="7 8">
    <name type="scientific">Pseudomonas putida</name>
    <name type="common">Arthrobacter siderocapsulatus</name>
    <dbReference type="NCBI Taxonomy" id="303"/>
    <lineage>
        <taxon>Bacteria</taxon>
        <taxon>Pseudomonadati</taxon>
        <taxon>Pseudomonadota</taxon>
        <taxon>Gammaproteobacteria</taxon>
        <taxon>Pseudomonadales</taxon>
        <taxon>Pseudomonadaceae</taxon>
        <taxon>Pseudomonas</taxon>
    </lineage>
</organism>
<dbReference type="GO" id="GO:0006750">
    <property type="term" value="P:glutathione biosynthetic process"/>
    <property type="evidence" value="ECO:0007669"/>
    <property type="project" value="UniProtKB-KW"/>
</dbReference>
<dbReference type="GO" id="GO:0036374">
    <property type="term" value="F:glutathione hydrolase activity"/>
    <property type="evidence" value="ECO:0007669"/>
    <property type="project" value="UniProtKB-UniRule"/>
</dbReference>
<evidence type="ECO:0000256" key="5">
    <source>
        <dbReference type="PIRSR" id="PIRSR600101-2"/>
    </source>
</evidence>
<evidence type="ECO:0000256" key="2">
    <source>
        <dbReference type="ARBA" id="ARBA00001089"/>
    </source>
</evidence>
<proteinExistence type="inferred from homology"/>
<dbReference type="PANTHER" id="PTHR43881">
    <property type="entry name" value="GAMMA-GLUTAMYLTRANSPEPTIDASE (AFU_ORTHOLOGUE AFUA_4G13580)"/>
    <property type="match status" value="1"/>
</dbReference>
<dbReference type="PANTHER" id="PTHR43881:SF1">
    <property type="entry name" value="GAMMA-GLUTAMYLTRANSPEPTIDASE (AFU_ORTHOLOGUE AFUA_4G13580)"/>
    <property type="match status" value="1"/>
</dbReference>
<comment type="catalytic activity">
    <reaction evidence="1 6">
        <text>an S-substituted glutathione + H2O = an S-substituted L-cysteinylglycine + L-glutamate</text>
        <dbReference type="Rhea" id="RHEA:59468"/>
        <dbReference type="ChEBI" id="CHEBI:15377"/>
        <dbReference type="ChEBI" id="CHEBI:29985"/>
        <dbReference type="ChEBI" id="CHEBI:90779"/>
        <dbReference type="ChEBI" id="CHEBI:143103"/>
        <dbReference type="EC" id="3.4.19.13"/>
    </reaction>
</comment>
<dbReference type="InterPro" id="IPR029055">
    <property type="entry name" value="Ntn_hydrolases_N"/>
</dbReference>